<evidence type="ECO:0000313" key="2">
    <source>
        <dbReference type="Proteomes" id="UP001237105"/>
    </source>
</evidence>
<evidence type="ECO:0000313" key="1">
    <source>
        <dbReference type="EMBL" id="MDI3423700.1"/>
    </source>
</evidence>
<accession>A0ABT6T8J6</accession>
<organism evidence="1 2">
    <name type="scientific">Streptomyces luteolus</name>
    <dbReference type="NCBI Taxonomy" id="3043615"/>
    <lineage>
        <taxon>Bacteria</taxon>
        <taxon>Bacillati</taxon>
        <taxon>Actinomycetota</taxon>
        <taxon>Actinomycetes</taxon>
        <taxon>Kitasatosporales</taxon>
        <taxon>Streptomycetaceae</taxon>
        <taxon>Streptomyces</taxon>
    </lineage>
</organism>
<comment type="caution">
    <text evidence="1">The sequence shown here is derived from an EMBL/GenBank/DDBJ whole genome shotgun (WGS) entry which is preliminary data.</text>
</comment>
<proteinExistence type="predicted"/>
<sequence>MHEVPHEYGSPFHCIPPWAPPLLLAGTDDDATVADEPHIVRGID</sequence>
<reference evidence="1 2" key="1">
    <citation type="submission" date="2023-05" db="EMBL/GenBank/DDBJ databases">
        <title>Draft genome sequence of Streptomyces sp. B-S-A12 isolated from a cave soil in Thailand.</title>
        <authorList>
            <person name="Chamroensaksri N."/>
            <person name="Muangham S."/>
        </authorList>
    </citation>
    <scope>NUCLEOTIDE SEQUENCE [LARGE SCALE GENOMIC DNA]</scope>
    <source>
        <strain evidence="1 2">B-S-A12</strain>
    </source>
</reference>
<dbReference type="RefSeq" id="WP_282539534.1">
    <property type="nucleotide sequence ID" value="NZ_JASCIS010000060.1"/>
</dbReference>
<keyword evidence="2" id="KW-1185">Reference proteome</keyword>
<dbReference type="Proteomes" id="UP001237105">
    <property type="component" value="Unassembled WGS sequence"/>
</dbReference>
<gene>
    <name evidence="1" type="ORF">QIT00_35025</name>
</gene>
<name>A0ABT6T8J6_9ACTN</name>
<protein>
    <submittedName>
        <fullName evidence="1">Uncharacterized protein</fullName>
    </submittedName>
</protein>
<dbReference type="EMBL" id="JASCIS010000060">
    <property type="protein sequence ID" value="MDI3423700.1"/>
    <property type="molecule type" value="Genomic_DNA"/>
</dbReference>